<dbReference type="RefSeq" id="WP_074841814.1">
    <property type="nucleotide sequence ID" value="NZ_FOSF01000092.1"/>
</dbReference>
<dbReference type="EMBL" id="FOSF01000092">
    <property type="protein sequence ID" value="SFK50156.1"/>
    <property type="molecule type" value="Genomic_DNA"/>
</dbReference>
<keyword evidence="3" id="KW-1185">Reference proteome</keyword>
<reference evidence="2 3" key="1">
    <citation type="submission" date="2016-10" db="EMBL/GenBank/DDBJ databases">
        <authorList>
            <person name="Varghese N."/>
            <person name="Submissions S."/>
        </authorList>
    </citation>
    <scope>NUCLEOTIDE SEQUENCE [LARGE SCALE GENOMIC DNA]</scope>
    <source>
        <strain evidence="2 3">22B</strain>
    </source>
</reference>
<feature type="domain" description="Transposase IS701-like DDE" evidence="1">
    <location>
        <begin position="78"/>
        <end position="273"/>
    </location>
</feature>
<dbReference type="Proteomes" id="UP000243374">
    <property type="component" value="Unassembled WGS sequence"/>
</dbReference>
<name>A0A662ZCX6_9GAMM</name>
<gene>
    <name evidence="2" type="ORF">SAMN04487865_10921</name>
</gene>
<dbReference type="OrthoDB" id="6395222at2"/>
<evidence type="ECO:0000313" key="3">
    <source>
        <dbReference type="Proteomes" id="UP000243374"/>
    </source>
</evidence>
<dbReference type="InterPro" id="IPR038721">
    <property type="entry name" value="IS701-like_DDE_dom"/>
</dbReference>
<dbReference type="SUPFAM" id="SSF53098">
    <property type="entry name" value="Ribonuclease H-like"/>
    <property type="match status" value="1"/>
</dbReference>
<dbReference type="Gene3D" id="3.90.350.10">
    <property type="entry name" value="Transposase Inhibitor Protein From Tn5, Chain A, domain 1"/>
    <property type="match status" value="1"/>
</dbReference>
<proteinExistence type="predicted"/>
<dbReference type="AlphaFoldDB" id="A0A662ZCX6"/>
<organism evidence="2 3">
    <name type="scientific">Succinivibrio dextrinosolvens</name>
    <dbReference type="NCBI Taxonomy" id="83771"/>
    <lineage>
        <taxon>Bacteria</taxon>
        <taxon>Pseudomonadati</taxon>
        <taxon>Pseudomonadota</taxon>
        <taxon>Gammaproteobacteria</taxon>
        <taxon>Aeromonadales</taxon>
        <taxon>Succinivibrionaceae</taxon>
        <taxon>Succinivibrio</taxon>
    </lineage>
</organism>
<dbReference type="InterPro" id="IPR012337">
    <property type="entry name" value="RNaseH-like_sf"/>
</dbReference>
<evidence type="ECO:0000259" key="1">
    <source>
        <dbReference type="Pfam" id="PF13546"/>
    </source>
</evidence>
<accession>A0A662ZCX6</accession>
<evidence type="ECO:0000313" key="2">
    <source>
        <dbReference type="EMBL" id="SFK50156.1"/>
    </source>
</evidence>
<protein>
    <submittedName>
        <fullName evidence="2">Transposase DDE domain-containing protein</fullName>
    </submittedName>
</protein>
<sequence>MSILQNFSAKSQPVINPLNKFFKKLQLKRCITRAGFKKKRGPSANDMIIGALSSGFIAENLHAAATSSAGNLLPVCESSMYRFMEGTNGNWEQLSLNVAHEAYKKIDSLNSNREKNRYCFVFDDSVLEYPKAKKMELCTWTFDHNEGCSVRGYSCLQMGWTDGESYIPLGSKLLASDEESESFQKKHTQKACPDAICKTGLDKRTHVPQIRTEALERTKPELVVSWIKRAIKNGFKASYVLFDSWFNYESLLKNITPLGLHVIGMLKQDHRKYYLLNNRGKASEYRTLQSIAEKMKVNSSKRKTKKINNAILFSVTVVAATANEKISEGIKLKLVFVSNRNNPDEFVVISSTDLTLSDEQIVKYYSRRWKIEVNFENQKQYLGLGSESISVKFDNLAAFANLSCVRASLLEFKRRIESDVRAIGALGKCISEQIREMPIAQSILILLASIKALPEILAKKKIITGDQVKAVRREISSLIRNWFSGLTCYVTEFISRWK</sequence>
<dbReference type="Pfam" id="PF13546">
    <property type="entry name" value="DDE_5"/>
    <property type="match status" value="1"/>
</dbReference>
<feature type="non-terminal residue" evidence="2">
    <location>
        <position position="498"/>
    </location>
</feature>